<dbReference type="RefSeq" id="WP_169495918.1">
    <property type="nucleotide sequence ID" value="NZ_JABBFZ010000001.1"/>
</dbReference>
<proteinExistence type="predicted"/>
<sequence>MEIKIEKPFRLYLDVVETDEHVPSMRMQIAIDVQQFGHSLEYRGSVWFDCSVWDTFVAGLNSADDGEAQLVDMGGHFTLRLGAVSGKPSISWEMRKAGVTGAVATAAFRSPIDEDTLAHVKNQFVRFDRWW</sequence>
<reference evidence="1 2" key="1">
    <citation type="submission" date="2020-04" db="EMBL/GenBank/DDBJ databases">
        <title>Paraburkholderia sp. G-4-1-8 isolated from soil.</title>
        <authorList>
            <person name="Dahal R.H."/>
        </authorList>
    </citation>
    <scope>NUCLEOTIDE SEQUENCE [LARGE SCALE GENOMIC DNA]</scope>
    <source>
        <strain evidence="1 2">G-4-1-8</strain>
    </source>
</reference>
<gene>
    <name evidence="1" type="ORF">HHL14_02110</name>
</gene>
<name>A0A7X9X1C8_9BURK</name>
<organism evidence="1 2">
    <name type="scientific">Paraburkholderia antibiotica</name>
    <dbReference type="NCBI Taxonomy" id="2728839"/>
    <lineage>
        <taxon>Bacteria</taxon>
        <taxon>Pseudomonadati</taxon>
        <taxon>Pseudomonadota</taxon>
        <taxon>Betaproteobacteria</taxon>
        <taxon>Burkholderiales</taxon>
        <taxon>Burkholderiaceae</taxon>
        <taxon>Paraburkholderia</taxon>
    </lineage>
</organism>
<evidence type="ECO:0000313" key="2">
    <source>
        <dbReference type="Proteomes" id="UP000583127"/>
    </source>
</evidence>
<dbReference type="Proteomes" id="UP000583127">
    <property type="component" value="Unassembled WGS sequence"/>
</dbReference>
<accession>A0A7X9X1C8</accession>
<dbReference type="AlphaFoldDB" id="A0A7X9X1C8"/>
<comment type="caution">
    <text evidence="1">The sequence shown here is derived from an EMBL/GenBank/DDBJ whole genome shotgun (WGS) entry which is preliminary data.</text>
</comment>
<evidence type="ECO:0000313" key="1">
    <source>
        <dbReference type="EMBL" id="NML29627.1"/>
    </source>
</evidence>
<protein>
    <submittedName>
        <fullName evidence="1">Uncharacterized protein</fullName>
    </submittedName>
</protein>
<dbReference type="EMBL" id="JABBFZ010000001">
    <property type="protein sequence ID" value="NML29627.1"/>
    <property type="molecule type" value="Genomic_DNA"/>
</dbReference>
<keyword evidence="2" id="KW-1185">Reference proteome</keyword>